<dbReference type="AlphaFoldDB" id="A0A7W6GV86"/>
<comment type="caution">
    <text evidence="2">The sequence shown here is derived from an EMBL/GenBank/DDBJ whole genome shotgun (WGS) entry which is preliminary data.</text>
</comment>
<feature type="domain" description="SGNH hydrolase-type esterase" evidence="1">
    <location>
        <begin position="6"/>
        <end position="115"/>
    </location>
</feature>
<accession>A0A7W6GV86</accession>
<name>A0A7W6GV86_9RHOB</name>
<keyword evidence="3" id="KW-1185">Reference proteome</keyword>
<proteinExistence type="predicted"/>
<dbReference type="GO" id="GO:0016788">
    <property type="term" value="F:hydrolase activity, acting on ester bonds"/>
    <property type="evidence" value="ECO:0007669"/>
    <property type="project" value="UniProtKB-ARBA"/>
</dbReference>
<dbReference type="SUPFAM" id="SSF52266">
    <property type="entry name" value="SGNH hydrolase"/>
    <property type="match status" value="1"/>
</dbReference>
<dbReference type="InterPro" id="IPR013830">
    <property type="entry name" value="SGNH_hydro"/>
</dbReference>
<dbReference type="Proteomes" id="UP000541426">
    <property type="component" value="Unassembled WGS sequence"/>
</dbReference>
<reference evidence="2 3" key="1">
    <citation type="submission" date="2020-08" db="EMBL/GenBank/DDBJ databases">
        <title>Genomic Encyclopedia of Type Strains, Phase IV (KMG-IV): sequencing the most valuable type-strain genomes for metagenomic binning, comparative biology and taxonomic classification.</title>
        <authorList>
            <person name="Goeker M."/>
        </authorList>
    </citation>
    <scope>NUCLEOTIDE SEQUENCE [LARGE SCALE GENOMIC DNA]</scope>
    <source>
        <strain evidence="2 3">DSM 102235</strain>
    </source>
</reference>
<evidence type="ECO:0000313" key="3">
    <source>
        <dbReference type="Proteomes" id="UP000541426"/>
    </source>
</evidence>
<dbReference type="Gene3D" id="3.40.50.1110">
    <property type="entry name" value="SGNH hydrolase"/>
    <property type="match status" value="1"/>
</dbReference>
<evidence type="ECO:0000313" key="2">
    <source>
        <dbReference type="EMBL" id="MBB3988293.1"/>
    </source>
</evidence>
<organism evidence="2 3">
    <name type="scientific">Sagittula marina</name>
    <dbReference type="NCBI Taxonomy" id="943940"/>
    <lineage>
        <taxon>Bacteria</taxon>
        <taxon>Pseudomonadati</taxon>
        <taxon>Pseudomonadota</taxon>
        <taxon>Alphaproteobacteria</taxon>
        <taxon>Rhodobacterales</taxon>
        <taxon>Roseobacteraceae</taxon>
        <taxon>Sagittula</taxon>
    </lineage>
</organism>
<feature type="non-terminal residue" evidence="2">
    <location>
        <position position="134"/>
    </location>
</feature>
<evidence type="ECO:0000259" key="1">
    <source>
        <dbReference type="Pfam" id="PF13472"/>
    </source>
</evidence>
<dbReference type="RefSeq" id="WP_246429508.1">
    <property type="nucleotide sequence ID" value="NZ_JACIEJ010000018.1"/>
</dbReference>
<dbReference type="EMBL" id="JACIEJ010000018">
    <property type="protein sequence ID" value="MBB3988293.1"/>
    <property type="molecule type" value="Genomic_DNA"/>
</dbReference>
<protein>
    <submittedName>
        <fullName evidence="2">Lysophospholipase L1-like esterase</fullName>
    </submittedName>
</protein>
<sequence length="134" mass="14510">MKTILAYGDSLTWGHDPVDGGRHPHEARWPYVLRAELGDVEVISDGLCGRNTAFDDHAGNADRNATRTLPVALAAQAPLDLVILMLGTNDLKPATCGVASGSEKGMQRLIRIVQTFPFDKPRCEIPRILVVAPP</sequence>
<dbReference type="InterPro" id="IPR036514">
    <property type="entry name" value="SGNH_hydro_sf"/>
</dbReference>
<dbReference type="Pfam" id="PF13472">
    <property type="entry name" value="Lipase_GDSL_2"/>
    <property type="match status" value="1"/>
</dbReference>
<gene>
    <name evidence="2" type="ORF">GGQ68_004650</name>
</gene>